<keyword evidence="4" id="KW-1133">Transmembrane helix</keyword>
<comment type="caution">
    <text evidence="5">The sequence shown here is derived from an EMBL/GenBank/DDBJ whole genome shotgun (WGS) entry which is preliminary data.</text>
</comment>
<keyword evidence="2" id="KW-0067">ATP-binding</keyword>
<dbReference type="PANTHER" id="PTHR19375">
    <property type="entry name" value="HEAT SHOCK PROTEIN 70KDA"/>
    <property type="match status" value="1"/>
</dbReference>
<feature type="compositionally biased region" description="Basic and acidic residues" evidence="3">
    <location>
        <begin position="62"/>
        <end position="73"/>
    </location>
</feature>
<keyword evidence="6" id="KW-1185">Reference proteome</keyword>
<dbReference type="InterPro" id="IPR013126">
    <property type="entry name" value="Hsp_70_fam"/>
</dbReference>
<feature type="region of interest" description="Disordered" evidence="3">
    <location>
        <begin position="51"/>
        <end position="80"/>
    </location>
</feature>
<reference evidence="5 6" key="1">
    <citation type="journal article" date="2023" name="Plants (Basel)">
        <title>Bridging the Gap: Combining Genomics and Transcriptomics Approaches to Understand Stylosanthes scabra, an Orphan Legume from the Brazilian Caatinga.</title>
        <authorList>
            <person name="Ferreira-Neto J.R.C."/>
            <person name="da Silva M.D."/>
            <person name="Binneck E."/>
            <person name="de Melo N.F."/>
            <person name="da Silva R.H."/>
            <person name="de Melo A.L.T.M."/>
            <person name="Pandolfi V."/>
            <person name="Bustamante F.O."/>
            <person name="Brasileiro-Vidal A.C."/>
            <person name="Benko-Iseppon A.M."/>
        </authorList>
    </citation>
    <scope>NUCLEOTIDE SEQUENCE [LARGE SCALE GENOMIC DNA]</scope>
    <source>
        <tissue evidence="5">Leaves</tissue>
    </source>
</reference>
<name>A0ABU6UTA2_9FABA</name>
<keyword evidence="1" id="KW-0547">Nucleotide-binding</keyword>
<keyword evidence="4" id="KW-0472">Membrane</keyword>
<evidence type="ECO:0000313" key="5">
    <source>
        <dbReference type="EMBL" id="MED6163301.1"/>
    </source>
</evidence>
<dbReference type="Pfam" id="PF00012">
    <property type="entry name" value="HSP70"/>
    <property type="match status" value="1"/>
</dbReference>
<dbReference type="InterPro" id="IPR043129">
    <property type="entry name" value="ATPase_NBD"/>
</dbReference>
<evidence type="ECO:0000256" key="4">
    <source>
        <dbReference type="SAM" id="Phobius"/>
    </source>
</evidence>
<evidence type="ECO:0000256" key="3">
    <source>
        <dbReference type="SAM" id="MobiDB-lite"/>
    </source>
</evidence>
<dbReference type="EMBL" id="JASCZI010121915">
    <property type="protein sequence ID" value="MED6163301.1"/>
    <property type="molecule type" value="Genomic_DNA"/>
</dbReference>
<evidence type="ECO:0000256" key="1">
    <source>
        <dbReference type="ARBA" id="ARBA00022741"/>
    </source>
</evidence>
<feature type="transmembrane region" description="Helical" evidence="4">
    <location>
        <begin position="197"/>
        <end position="214"/>
    </location>
</feature>
<sequence>MDGGTTSAMNLATMPISGLTQVMLNTTKGGPSMELRFQIESQSVNLIEVSVEDESARNNGPGRKEEVSIDKSSDSGSNKLKACAERTHSHAIKTTIAVEALFQGIEVQFSIIGVKFEELNRDLFEKCKEIVHKCIDDAKREKTGIHAVVLLVLLHVMGSTNLDSDNNPPVASPHKMLHICGIDDAKRRKGEYMMRSMLIKLLLMVLAAMQATLLRESYSIVPNMVDASQRPIQNPLIFQNMNSLQIVPNQL</sequence>
<keyword evidence="4" id="KW-0812">Transmembrane</keyword>
<dbReference type="Gene3D" id="3.90.640.10">
    <property type="entry name" value="Actin, Chain A, domain 4"/>
    <property type="match status" value="1"/>
</dbReference>
<accession>A0ABU6UTA2</accession>
<organism evidence="5 6">
    <name type="scientific">Stylosanthes scabra</name>
    <dbReference type="NCBI Taxonomy" id="79078"/>
    <lineage>
        <taxon>Eukaryota</taxon>
        <taxon>Viridiplantae</taxon>
        <taxon>Streptophyta</taxon>
        <taxon>Embryophyta</taxon>
        <taxon>Tracheophyta</taxon>
        <taxon>Spermatophyta</taxon>
        <taxon>Magnoliopsida</taxon>
        <taxon>eudicotyledons</taxon>
        <taxon>Gunneridae</taxon>
        <taxon>Pentapetalae</taxon>
        <taxon>rosids</taxon>
        <taxon>fabids</taxon>
        <taxon>Fabales</taxon>
        <taxon>Fabaceae</taxon>
        <taxon>Papilionoideae</taxon>
        <taxon>50 kb inversion clade</taxon>
        <taxon>dalbergioids sensu lato</taxon>
        <taxon>Dalbergieae</taxon>
        <taxon>Pterocarpus clade</taxon>
        <taxon>Stylosanthes</taxon>
    </lineage>
</organism>
<evidence type="ECO:0000313" key="6">
    <source>
        <dbReference type="Proteomes" id="UP001341840"/>
    </source>
</evidence>
<dbReference type="Gene3D" id="3.30.420.40">
    <property type="match status" value="1"/>
</dbReference>
<proteinExistence type="predicted"/>
<evidence type="ECO:0000256" key="2">
    <source>
        <dbReference type="ARBA" id="ARBA00022840"/>
    </source>
</evidence>
<dbReference type="Proteomes" id="UP001341840">
    <property type="component" value="Unassembled WGS sequence"/>
</dbReference>
<dbReference type="SUPFAM" id="SSF53067">
    <property type="entry name" value="Actin-like ATPase domain"/>
    <property type="match status" value="1"/>
</dbReference>
<gene>
    <name evidence="5" type="ORF">PIB30_078500</name>
</gene>
<protein>
    <submittedName>
        <fullName evidence="5">Uncharacterized protein</fullName>
    </submittedName>
</protein>